<proteinExistence type="predicted"/>
<dbReference type="AlphaFoldDB" id="A0A7V3VT00"/>
<dbReference type="Pfam" id="PF06289">
    <property type="entry name" value="FlbD"/>
    <property type="match status" value="1"/>
</dbReference>
<dbReference type="EMBL" id="DTPE01000203">
    <property type="protein sequence ID" value="HGE75483.1"/>
    <property type="molecule type" value="Genomic_DNA"/>
</dbReference>
<name>A0A7V3VT00_9BACT</name>
<protein>
    <submittedName>
        <fullName evidence="1">Flagellar protein</fullName>
    </submittedName>
</protein>
<keyword evidence="1" id="KW-0282">Flagellum</keyword>
<evidence type="ECO:0000313" key="1">
    <source>
        <dbReference type="EMBL" id="HGE75483.1"/>
    </source>
</evidence>
<organism evidence="1">
    <name type="scientific">Mesoaciditoga lauensis</name>
    <dbReference type="NCBI Taxonomy" id="1495039"/>
    <lineage>
        <taxon>Bacteria</taxon>
        <taxon>Thermotogati</taxon>
        <taxon>Thermotogota</taxon>
        <taxon>Thermotogae</taxon>
        <taxon>Mesoaciditogales</taxon>
        <taxon>Mesoaciditogaceae</taxon>
        <taxon>Mesoaciditoga</taxon>
    </lineage>
</organism>
<keyword evidence="1" id="KW-0969">Cilium</keyword>
<dbReference type="PANTHER" id="PTHR39185">
    <property type="entry name" value="SWARMING MOTILITY PROTEIN SWRD"/>
    <property type="match status" value="1"/>
</dbReference>
<dbReference type="PANTHER" id="PTHR39185:SF1">
    <property type="entry name" value="SWARMING MOTILITY PROTEIN SWRD"/>
    <property type="match status" value="1"/>
</dbReference>
<gene>
    <name evidence="1" type="ORF">ENX73_05100</name>
</gene>
<dbReference type="InterPro" id="IPR009384">
    <property type="entry name" value="SwrD-like"/>
</dbReference>
<comment type="caution">
    <text evidence="1">The sequence shown here is derived from an EMBL/GenBank/DDBJ whole genome shotgun (WGS) entry which is preliminary data.</text>
</comment>
<reference evidence="1" key="1">
    <citation type="journal article" date="2020" name="mSystems">
        <title>Genome- and Community-Level Interaction Insights into Carbon Utilization and Element Cycling Functions of Hydrothermarchaeota in Hydrothermal Sediment.</title>
        <authorList>
            <person name="Zhou Z."/>
            <person name="Liu Y."/>
            <person name="Xu W."/>
            <person name="Pan J."/>
            <person name="Luo Z.H."/>
            <person name="Li M."/>
        </authorList>
    </citation>
    <scope>NUCLEOTIDE SEQUENCE [LARGE SCALE GENOMIC DNA]</scope>
    <source>
        <strain evidence="1">SpSt-966</strain>
    </source>
</reference>
<sequence>MINLTHLNGETFFLNAEYIESVESKPDTLITTFNGKKYLVKESCDEVIKRVIEYRRKIMAPDVLTLPKEGD</sequence>
<keyword evidence="1" id="KW-0966">Cell projection</keyword>
<accession>A0A7V3VT00</accession>